<dbReference type="NCBIfam" id="NF008183">
    <property type="entry name" value="PRK10933.1"/>
    <property type="match status" value="1"/>
</dbReference>
<comment type="subcellular location">
    <subcellularLocation>
        <location evidence="1">Cytoplasm</location>
    </subcellularLocation>
</comment>
<dbReference type="FunFam" id="2.60.40.1180:FF:000007">
    <property type="entry name" value="Sucrose isomerase"/>
    <property type="match status" value="1"/>
</dbReference>
<dbReference type="GO" id="GO:0009313">
    <property type="term" value="P:oligosaccharide catabolic process"/>
    <property type="evidence" value="ECO:0007669"/>
    <property type="project" value="TreeGrafter"/>
</dbReference>
<protein>
    <recommendedName>
        <fullName evidence="7">oligo-1,6-glucosidase</fullName>
        <ecNumber evidence="7">3.2.1.10</ecNumber>
    </recommendedName>
</protein>
<dbReference type="InterPro" id="IPR013780">
    <property type="entry name" value="Glyco_hydro_b"/>
</dbReference>
<comment type="catalytic activity">
    <reaction evidence="6">
        <text>Hydrolysis of (1-&gt;6)-alpha-D-glucosidic linkages in some oligosaccharides produced from starch and glycogen by alpha-amylase, and in isomaltose.</text>
        <dbReference type="EC" id="3.2.1.10"/>
    </reaction>
</comment>
<dbReference type="GO" id="GO:0005737">
    <property type="term" value="C:cytoplasm"/>
    <property type="evidence" value="ECO:0007669"/>
    <property type="project" value="UniProtKB-SubCell"/>
</dbReference>
<dbReference type="Gene3D" id="3.20.20.80">
    <property type="entry name" value="Glycosidases"/>
    <property type="match status" value="1"/>
</dbReference>
<comment type="caution">
    <text evidence="9">The sequence shown here is derived from an EMBL/GenBank/DDBJ whole genome shotgun (WGS) entry which is preliminary data.</text>
</comment>
<name>A0A5D4KEE6_9BACI</name>
<dbReference type="FunFam" id="3.20.20.80:FF:000014">
    <property type="entry name" value="Alpha,alpha-phosphotrehalase"/>
    <property type="match status" value="1"/>
</dbReference>
<dbReference type="InterPro" id="IPR045857">
    <property type="entry name" value="O16G_dom_2"/>
</dbReference>
<gene>
    <name evidence="9" type="ORF">FZC79_14050</name>
</gene>
<keyword evidence="3" id="KW-0963">Cytoplasm</keyword>
<dbReference type="InterPro" id="IPR006047">
    <property type="entry name" value="GH13_cat_dom"/>
</dbReference>
<dbReference type="SUPFAM" id="SSF51445">
    <property type="entry name" value="(Trans)glycosidases"/>
    <property type="match status" value="1"/>
</dbReference>
<keyword evidence="4" id="KW-0378">Hydrolase</keyword>
<dbReference type="GO" id="GO:0004556">
    <property type="term" value="F:alpha-amylase activity"/>
    <property type="evidence" value="ECO:0007669"/>
    <property type="project" value="TreeGrafter"/>
</dbReference>
<feature type="domain" description="Glycosyl hydrolase family 13 catalytic" evidence="8">
    <location>
        <begin position="13"/>
        <end position="420"/>
    </location>
</feature>
<dbReference type="SUPFAM" id="SSF51011">
    <property type="entry name" value="Glycosyl hydrolase domain"/>
    <property type="match status" value="1"/>
</dbReference>
<dbReference type="PANTHER" id="PTHR10357:SF184">
    <property type="entry name" value="OLIGO-1,6-GLUCOSIDASE 1"/>
    <property type="match status" value="1"/>
</dbReference>
<dbReference type="CDD" id="cd11333">
    <property type="entry name" value="AmyAc_SI_OligoGlu_DGase"/>
    <property type="match status" value="1"/>
</dbReference>
<dbReference type="Gene3D" id="3.90.400.10">
    <property type="entry name" value="Oligo-1,6-glucosidase, Domain 2"/>
    <property type="match status" value="1"/>
</dbReference>
<dbReference type="GO" id="GO:0004574">
    <property type="term" value="F:oligo-1,6-glucosidase activity"/>
    <property type="evidence" value="ECO:0007669"/>
    <property type="project" value="UniProtKB-EC"/>
</dbReference>
<dbReference type="InterPro" id="IPR032091">
    <property type="entry name" value="Malt_amylase-like_C"/>
</dbReference>
<dbReference type="Pfam" id="PF16657">
    <property type="entry name" value="Malt_amylase_C"/>
    <property type="match status" value="1"/>
</dbReference>
<evidence type="ECO:0000256" key="2">
    <source>
        <dbReference type="ARBA" id="ARBA00008061"/>
    </source>
</evidence>
<accession>A0A5D4KEE6</accession>
<proteinExistence type="inferred from homology"/>
<dbReference type="PANTHER" id="PTHR10357">
    <property type="entry name" value="ALPHA-AMYLASE FAMILY MEMBER"/>
    <property type="match status" value="1"/>
</dbReference>
<evidence type="ECO:0000259" key="8">
    <source>
        <dbReference type="SMART" id="SM00642"/>
    </source>
</evidence>
<dbReference type="Gene3D" id="2.60.40.1180">
    <property type="entry name" value="Golgi alpha-mannosidase II"/>
    <property type="match status" value="1"/>
</dbReference>
<dbReference type="InterPro" id="IPR017853">
    <property type="entry name" value="GH"/>
</dbReference>
<sequence length="560" mass="65458">MSKQWWKEAVVYQIYPRSFMDSNGDGVGDINGIISKLDYLKELGIDVIWLSPVYQSPNDDNGYDISDYRGIMDEFGTMDDWDRLLAEMHKRGLRLIMDLVVNHSSDEHAWFVGSRKSKDNPYRDYYIWREGKDGKEPNNWESCFSGSAWQYDEQTEEYFLHLFSKKQPDLNWENPKLREEIYDMMKFWLDKGIDGFRMDVINFISKVDGLPDAPLPEGRKYAPGGDYYMNGPKIHDYLQEMNEKALSGYDVMTVGEMPGANVEEAKLYTAEDRKEVNMVFQFEHVDLDSGPGGKWDLRPLKLSDLRDSFTKWQKGLEQEGWNSLYLNNHDQPRMVSRFGNDKEYRVESAKMLATFLHTLKGTPYIYQGEELGMTNVKFNSINDYEDIEIKNMYREKVIENGEDHEKVMESIYVKGRDNARTPVQWDDSQHGGFTTGTPWLQVNPNYKEINAKQAVEDPDSVFHYYKKLIELRKENPIMVYGSYDLLMPDHDKIYAYVREYEGVKMIVMLNFSEDTPVFELPAELQGCSKELLIGNYDVDGEEDISQVELRPYEARVYLVK</sequence>
<evidence type="ECO:0000256" key="4">
    <source>
        <dbReference type="ARBA" id="ARBA00022801"/>
    </source>
</evidence>
<evidence type="ECO:0000256" key="6">
    <source>
        <dbReference type="ARBA" id="ARBA00036217"/>
    </source>
</evidence>
<evidence type="ECO:0000256" key="1">
    <source>
        <dbReference type="ARBA" id="ARBA00004496"/>
    </source>
</evidence>
<evidence type="ECO:0000313" key="9">
    <source>
        <dbReference type="EMBL" id="TYR74593.1"/>
    </source>
</evidence>
<dbReference type="AlphaFoldDB" id="A0A5D4KEE6"/>
<comment type="similarity">
    <text evidence="2">Belongs to the glycosyl hydrolase 13 family.</text>
</comment>
<evidence type="ECO:0000313" key="10">
    <source>
        <dbReference type="Proteomes" id="UP000323317"/>
    </source>
</evidence>
<dbReference type="EC" id="3.2.1.10" evidence="7"/>
<dbReference type="FunFam" id="3.20.20.80:FF:000064">
    <property type="entry name" value="Oligo-1,6-glucosidase"/>
    <property type="match status" value="1"/>
</dbReference>
<evidence type="ECO:0000256" key="5">
    <source>
        <dbReference type="ARBA" id="ARBA00023295"/>
    </source>
</evidence>
<dbReference type="EMBL" id="VTEH01000011">
    <property type="protein sequence ID" value="TYR74593.1"/>
    <property type="molecule type" value="Genomic_DNA"/>
</dbReference>
<dbReference type="Pfam" id="PF00128">
    <property type="entry name" value="Alpha-amylase"/>
    <property type="match status" value="1"/>
</dbReference>
<organism evidence="9 10">
    <name type="scientific">Rossellomorea vietnamensis</name>
    <dbReference type="NCBI Taxonomy" id="218284"/>
    <lineage>
        <taxon>Bacteria</taxon>
        <taxon>Bacillati</taxon>
        <taxon>Bacillota</taxon>
        <taxon>Bacilli</taxon>
        <taxon>Bacillales</taxon>
        <taxon>Bacillaceae</taxon>
        <taxon>Rossellomorea</taxon>
    </lineage>
</organism>
<dbReference type="FunFam" id="3.90.400.10:FF:000002">
    <property type="entry name" value="Sucrose isomerase"/>
    <property type="match status" value="1"/>
</dbReference>
<evidence type="ECO:0000256" key="7">
    <source>
        <dbReference type="ARBA" id="ARBA00038939"/>
    </source>
</evidence>
<dbReference type="RefSeq" id="WP_148947421.1">
    <property type="nucleotide sequence ID" value="NZ_VTEH01000011.1"/>
</dbReference>
<dbReference type="SMART" id="SM00642">
    <property type="entry name" value="Aamy"/>
    <property type="match status" value="1"/>
</dbReference>
<keyword evidence="5" id="KW-0326">Glycosidase</keyword>
<dbReference type="Proteomes" id="UP000323317">
    <property type="component" value="Unassembled WGS sequence"/>
</dbReference>
<evidence type="ECO:0000256" key="3">
    <source>
        <dbReference type="ARBA" id="ARBA00022490"/>
    </source>
</evidence>
<reference evidence="9 10" key="1">
    <citation type="submission" date="2019-08" db="EMBL/GenBank/DDBJ databases">
        <title>Bacillus genomes from the desert of Cuatro Cienegas, Coahuila.</title>
        <authorList>
            <person name="Olmedo-Alvarez G."/>
        </authorList>
    </citation>
    <scope>NUCLEOTIDE SEQUENCE [LARGE SCALE GENOMIC DNA]</scope>
    <source>
        <strain evidence="9 10">CH40_1T</strain>
    </source>
</reference>